<feature type="compositionally biased region" description="Basic and acidic residues" evidence="1">
    <location>
        <begin position="1"/>
        <end position="12"/>
    </location>
</feature>
<dbReference type="AlphaFoldDB" id="A0AB34HAW7"/>
<keyword evidence="3" id="KW-1185">Reference proteome</keyword>
<comment type="caution">
    <text evidence="2">The sequence shown here is derived from an EMBL/GenBank/DDBJ whole genome shotgun (WGS) entry which is preliminary data.</text>
</comment>
<accession>A0AB34HAW7</accession>
<sequence>MNENIWKQEHRSGWPPSLSEVPPNISPLWTGPLAVPASGEGFPQSVPAQAGHPALAGRRPQSNGPQSQRRGGVRARRLPEDLTVLRAGDDTGSQRQRETGPTGSRRRRGRR</sequence>
<name>A0AB34HAW7_ESCRO</name>
<evidence type="ECO:0000313" key="2">
    <source>
        <dbReference type="EMBL" id="KAJ8788562.1"/>
    </source>
</evidence>
<evidence type="ECO:0000256" key="1">
    <source>
        <dbReference type="SAM" id="MobiDB-lite"/>
    </source>
</evidence>
<protein>
    <submittedName>
        <fullName evidence="2">Uncharacterized protein</fullName>
    </submittedName>
</protein>
<feature type="compositionally biased region" description="Polar residues" evidence="1">
    <location>
        <begin position="60"/>
        <end position="69"/>
    </location>
</feature>
<proteinExistence type="predicted"/>
<gene>
    <name evidence="2" type="ORF">J1605_005293</name>
</gene>
<organism evidence="2 3">
    <name type="scientific">Eschrichtius robustus</name>
    <name type="common">California gray whale</name>
    <name type="synonym">Eschrichtius gibbosus</name>
    <dbReference type="NCBI Taxonomy" id="9764"/>
    <lineage>
        <taxon>Eukaryota</taxon>
        <taxon>Metazoa</taxon>
        <taxon>Chordata</taxon>
        <taxon>Craniata</taxon>
        <taxon>Vertebrata</taxon>
        <taxon>Euteleostomi</taxon>
        <taxon>Mammalia</taxon>
        <taxon>Eutheria</taxon>
        <taxon>Laurasiatheria</taxon>
        <taxon>Artiodactyla</taxon>
        <taxon>Whippomorpha</taxon>
        <taxon>Cetacea</taxon>
        <taxon>Mysticeti</taxon>
        <taxon>Eschrichtiidae</taxon>
        <taxon>Eschrichtius</taxon>
    </lineage>
</organism>
<dbReference type="EMBL" id="JAIQCJ010001602">
    <property type="protein sequence ID" value="KAJ8788562.1"/>
    <property type="molecule type" value="Genomic_DNA"/>
</dbReference>
<dbReference type="Proteomes" id="UP001159641">
    <property type="component" value="Unassembled WGS sequence"/>
</dbReference>
<reference evidence="2 3" key="1">
    <citation type="submission" date="2022-11" db="EMBL/GenBank/DDBJ databases">
        <title>Whole genome sequence of Eschrichtius robustus ER-17-0199.</title>
        <authorList>
            <person name="Bruniche-Olsen A."/>
            <person name="Black A.N."/>
            <person name="Fields C.J."/>
            <person name="Walden K."/>
            <person name="Dewoody J.A."/>
        </authorList>
    </citation>
    <scope>NUCLEOTIDE SEQUENCE [LARGE SCALE GENOMIC DNA]</scope>
    <source>
        <strain evidence="2">ER-17-0199</strain>
        <tissue evidence="2">Blubber</tissue>
    </source>
</reference>
<feature type="compositionally biased region" description="Polar residues" evidence="1">
    <location>
        <begin position="91"/>
        <end position="102"/>
    </location>
</feature>
<feature type="region of interest" description="Disordered" evidence="1">
    <location>
        <begin position="1"/>
        <end position="111"/>
    </location>
</feature>
<evidence type="ECO:0000313" key="3">
    <source>
        <dbReference type="Proteomes" id="UP001159641"/>
    </source>
</evidence>